<evidence type="ECO:0000313" key="2">
    <source>
        <dbReference type="Proteomes" id="UP001333110"/>
    </source>
</evidence>
<protein>
    <submittedName>
        <fullName evidence="1">Uncharacterized protein</fullName>
    </submittedName>
</protein>
<reference evidence="1 2" key="1">
    <citation type="journal article" date="2023" name="J. Hered.">
        <title>Chromosome-level genome of the wood stork (Mycteria americana) provides insight into avian chromosome evolution.</title>
        <authorList>
            <person name="Flamio R. Jr."/>
            <person name="Ramstad K.M."/>
        </authorList>
    </citation>
    <scope>NUCLEOTIDE SEQUENCE [LARGE SCALE GENOMIC DNA]</scope>
    <source>
        <strain evidence="1">JAX WOST 10</strain>
    </source>
</reference>
<sequence>MSSLALVTIRSSIASPRVQVSITWVKKLSSMHCRSFLDCLELAVLLFPQMSGWLTSPSRTRDCEHEASHSWRKKVSSVSSHTYNTVSQQF</sequence>
<proteinExistence type="predicted"/>
<accession>A0AAN7NMN9</accession>
<comment type="caution">
    <text evidence="1">The sequence shown here is derived from an EMBL/GenBank/DDBJ whole genome shotgun (WGS) entry which is preliminary data.</text>
</comment>
<keyword evidence="2" id="KW-1185">Reference proteome</keyword>
<name>A0AAN7NMN9_MYCAM</name>
<dbReference type="Proteomes" id="UP001333110">
    <property type="component" value="Unassembled WGS sequence"/>
</dbReference>
<organism evidence="1 2">
    <name type="scientific">Mycteria americana</name>
    <name type="common">Wood stork</name>
    <dbReference type="NCBI Taxonomy" id="33587"/>
    <lineage>
        <taxon>Eukaryota</taxon>
        <taxon>Metazoa</taxon>
        <taxon>Chordata</taxon>
        <taxon>Craniata</taxon>
        <taxon>Vertebrata</taxon>
        <taxon>Euteleostomi</taxon>
        <taxon>Archelosauria</taxon>
        <taxon>Archosauria</taxon>
        <taxon>Dinosauria</taxon>
        <taxon>Saurischia</taxon>
        <taxon>Theropoda</taxon>
        <taxon>Coelurosauria</taxon>
        <taxon>Aves</taxon>
        <taxon>Neognathae</taxon>
        <taxon>Neoaves</taxon>
        <taxon>Aequornithes</taxon>
        <taxon>Ciconiiformes</taxon>
        <taxon>Ciconiidae</taxon>
        <taxon>Mycteria</taxon>
    </lineage>
</organism>
<gene>
    <name evidence="1" type="ORF">QYF61_015146</name>
</gene>
<evidence type="ECO:0000313" key="1">
    <source>
        <dbReference type="EMBL" id="KAK4827184.1"/>
    </source>
</evidence>
<dbReference type="EMBL" id="JAUNZN010000002">
    <property type="protein sequence ID" value="KAK4827184.1"/>
    <property type="molecule type" value="Genomic_DNA"/>
</dbReference>
<dbReference type="AlphaFoldDB" id="A0AAN7NMN9"/>